<evidence type="ECO:0000256" key="1">
    <source>
        <dbReference type="ARBA" id="ARBA00022723"/>
    </source>
</evidence>
<dbReference type="SMART" id="SM00066">
    <property type="entry name" value="GAL4"/>
    <property type="match status" value="1"/>
</dbReference>
<evidence type="ECO:0000256" key="3">
    <source>
        <dbReference type="ARBA" id="ARBA00023015"/>
    </source>
</evidence>
<dbReference type="GO" id="GO:0005634">
    <property type="term" value="C:nucleus"/>
    <property type="evidence" value="ECO:0007669"/>
    <property type="project" value="TreeGrafter"/>
</dbReference>
<dbReference type="Pfam" id="PF04082">
    <property type="entry name" value="Fungal_trans"/>
    <property type="match status" value="1"/>
</dbReference>
<keyword evidence="4" id="KW-0238">DNA-binding</keyword>
<dbReference type="GO" id="GO:0001228">
    <property type="term" value="F:DNA-binding transcription activator activity, RNA polymerase II-specific"/>
    <property type="evidence" value="ECO:0007669"/>
    <property type="project" value="TreeGrafter"/>
</dbReference>
<feature type="domain" description="Zn(2)-C6 fungal-type" evidence="8">
    <location>
        <begin position="29"/>
        <end position="61"/>
    </location>
</feature>
<evidence type="ECO:0000313" key="9">
    <source>
        <dbReference type="EMBL" id="KAF2710337.1"/>
    </source>
</evidence>
<keyword evidence="1" id="KW-0479">Metal-binding</keyword>
<dbReference type="EMBL" id="MU005769">
    <property type="protein sequence ID" value="KAF2710337.1"/>
    <property type="molecule type" value="Genomic_DNA"/>
</dbReference>
<dbReference type="InterPro" id="IPR007219">
    <property type="entry name" value="XnlR_reg_dom"/>
</dbReference>
<evidence type="ECO:0000256" key="5">
    <source>
        <dbReference type="ARBA" id="ARBA00023163"/>
    </source>
</evidence>
<dbReference type="PANTHER" id="PTHR31944">
    <property type="entry name" value="HEME-RESPONSIVE ZINC FINGER TRANSCRIPTION FACTOR HAP1"/>
    <property type="match status" value="1"/>
</dbReference>
<sequence>MSNKSAESRDNSPDGSPEKRASKKRKVLSCYPCRNRKMKCDRIYPVCGRCQKTGRADQCTYDPRLLDDLTLNDGNVSFAPRENNDVSSDALACKVRVQERRLETMERKLDRNSNVKDPHLDGFDIQAHEPIVQEEMMFRGKGFKTQFYGSTSPLSIITQFGELQTFTREALMSDRSVMRIRGDFKTFRNQRKERKKEKELRTRASDVDMIALVPDKSTVDAKVALYFQVFETSYRIFHEPTFWDDYRVFWEQRRTGDVSGSFATMLVLIISLTKCLSANDVNVFVGDSSADRETASDLVEACDGWIACQSRKRLTFHFFQLHCLALFAKRVNCVKLKQDWVTSGDLIRLAMSAGMHRNPSLVLGNGVSEFDKEMRRRLWATIMELELQSSIDCGLPSSICGLHFDAQPPANVPDEELSADSTQPPPSRPIEQFTATSYLVVGMRSLPLRVRLMQLLNDPTTNLQYADVLHYDAQINAALSSLPTWDDRRAAMPRALVDIQLRQFLLMLHRPYAKLAAKNSRYGFSFVACVDAANGILCHYDELNGQGILALNHLRSDVLRIVFALCQVVYHNCVFPPSTFASHTPTPSTPDQNNPFAFPIPPGPPLTMSQLPLHNFLATTLCTSAIALLERARSLYEAKVMRLGTGYMEYWLISASIGILPSATSSLPTTSIASLTAVDDDIKTRVRKAVDRTTALCFRVLAMQKDPGNTFASNLRTTIIGAPSDMRTPISDVVPGEDFMQDLPWGELGMDDMAGWTFPDFWAGAFEG</sequence>
<feature type="compositionally biased region" description="Basic and acidic residues" evidence="7">
    <location>
        <begin position="1"/>
        <end position="20"/>
    </location>
</feature>
<keyword evidence="2" id="KW-0862">Zinc</keyword>
<dbReference type="CDD" id="cd00067">
    <property type="entry name" value="GAL4"/>
    <property type="match status" value="1"/>
</dbReference>
<keyword evidence="6" id="KW-0539">Nucleus</keyword>
<dbReference type="Pfam" id="PF00172">
    <property type="entry name" value="Zn_clus"/>
    <property type="match status" value="1"/>
</dbReference>
<dbReference type="PANTHER" id="PTHR31944:SF130">
    <property type="entry name" value="ZN(II)2CYS6 TRANSCRIPTION FACTO (EUROFUNG)"/>
    <property type="match status" value="1"/>
</dbReference>
<dbReference type="InterPro" id="IPR001138">
    <property type="entry name" value="Zn2Cys6_DnaBD"/>
</dbReference>
<keyword evidence="5" id="KW-0804">Transcription</keyword>
<dbReference type="AlphaFoldDB" id="A0A6G1KD99"/>
<keyword evidence="10" id="KW-1185">Reference proteome</keyword>
<organism evidence="9 10">
    <name type="scientific">Pleomassaria siparia CBS 279.74</name>
    <dbReference type="NCBI Taxonomy" id="1314801"/>
    <lineage>
        <taxon>Eukaryota</taxon>
        <taxon>Fungi</taxon>
        <taxon>Dikarya</taxon>
        <taxon>Ascomycota</taxon>
        <taxon>Pezizomycotina</taxon>
        <taxon>Dothideomycetes</taxon>
        <taxon>Pleosporomycetidae</taxon>
        <taxon>Pleosporales</taxon>
        <taxon>Pleomassariaceae</taxon>
        <taxon>Pleomassaria</taxon>
    </lineage>
</organism>
<dbReference type="GO" id="GO:0006351">
    <property type="term" value="P:DNA-templated transcription"/>
    <property type="evidence" value="ECO:0007669"/>
    <property type="project" value="InterPro"/>
</dbReference>
<dbReference type="PROSITE" id="PS00463">
    <property type="entry name" value="ZN2_CY6_FUNGAL_1"/>
    <property type="match status" value="1"/>
</dbReference>
<dbReference type="Proteomes" id="UP000799428">
    <property type="component" value="Unassembled WGS sequence"/>
</dbReference>
<feature type="region of interest" description="Disordered" evidence="7">
    <location>
        <begin position="1"/>
        <end position="23"/>
    </location>
</feature>
<dbReference type="GO" id="GO:0000978">
    <property type="term" value="F:RNA polymerase II cis-regulatory region sequence-specific DNA binding"/>
    <property type="evidence" value="ECO:0007669"/>
    <property type="project" value="TreeGrafter"/>
</dbReference>
<dbReference type="OrthoDB" id="4236860at2759"/>
<dbReference type="InterPro" id="IPR036864">
    <property type="entry name" value="Zn2-C6_fun-type_DNA-bd_sf"/>
</dbReference>
<name>A0A6G1KD99_9PLEO</name>
<reference evidence="9" key="1">
    <citation type="journal article" date="2020" name="Stud. Mycol.">
        <title>101 Dothideomycetes genomes: a test case for predicting lifestyles and emergence of pathogens.</title>
        <authorList>
            <person name="Haridas S."/>
            <person name="Albert R."/>
            <person name="Binder M."/>
            <person name="Bloem J."/>
            <person name="Labutti K."/>
            <person name="Salamov A."/>
            <person name="Andreopoulos B."/>
            <person name="Baker S."/>
            <person name="Barry K."/>
            <person name="Bills G."/>
            <person name="Bluhm B."/>
            <person name="Cannon C."/>
            <person name="Castanera R."/>
            <person name="Culley D."/>
            <person name="Daum C."/>
            <person name="Ezra D."/>
            <person name="Gonzalez J."/>
            <person name="Henrissat B."/>
            <person name="Kuo A."/>
            <person name="Liang C."/>
            <person name="Lipzen A."/>
            <person name="Lutzoni F."/>
            <person name="Magnuson J."/>
            <person name="Mondo S."/>
            <person name="Nolan M."/>
            <person name="Ohm R."/>
            <person name="Pangilinan J."/>
            <person name="Park H.-J."/>
            <person name="Ramirez L."/>
            <person name="Alfaro M."/>
            <person name="Sun H."/>
            <person name="Tritt A."/>
            <person name="Yoshinaga Y."/>
            <person name="Zwiers L.-H."/>
            <person name="Turgeon B."/>
            <person name="Goodwin S."/>
            <person name="Spatafora J."/>
            <person name="Crous P."/>
            <person name="Grigoriev I."/>
        </authorList>
    </citation>
    <scope>NUCLEOTIDE SEQUENCE</scope>
    <source>
        <strain evidence="9">CBS 279.74</strain>
    </source>
</reference>
<dbReference type="SUPFAM" id="SSF57701">
    <property type="entry name" value="Zn2/Cys6 DNA-binding domain"/>
    <property type="match status" value="1"/>
</dbReference>
<gene>
    <name evidence="9" type="ORF">K504DRAFT_377201</name>
</gene>
<keyword evidence="3" id="KW-0805">Transcription regulation</keyword>
<accession>A0A6G1KD99</accession>
<dbReference type="InterPro" id="IPR051430">
    <property type="entry name" value="Fungal_TF_Env_Response"/>
</dbReference>
<dbReference type="GO" id="GO:0008270">
    <property type="term" value="F:zinc ion binding"/>
    <property type="evidence" value="ECO:0007669"/>
    <property type="project" value="InterPro"/>
</dbReference>
<evidence type="ECO:0000256" key="7">
    <source>
        <dbReference type="SAM" id="MobiDB-lite"/>
    </source>
</evidence>
<protein>
    <recommendedName>
        <fullName evidence="8">Zn(2)-C6 fungal-type domain-containing protein</fullName>
    </recommendedName>
</protein>
<evidence type="ECO:0000256" key="6">
    <source>
        <dbReference type="ARBA" id="ARBA00023242"/>
    </source>
</evidence>
<proteinExistence type="predicted"/>
<dbReference type="PROSITE" id="PS50048">
    <property type="entry name" value="ZN2_CY6_FUNGAL_2"/>
    <property type="match status" value="1"/>
</dbReference>
<evidence type="ECO:0000313" key="10">
    <source>
        <dbReference type="Proteomes" id="UP000799428"/>
    </source>
</evidence>
<evidence type="ECO:0000256" key="4">
    <source>
        <dbReference type="ARBA" id="ARBA00023125"/>
    </source>
</evidence>
<dbReference type="SMART" id="SM00906">
    <property type="entry name" value="Fungal_trans"/>
    <property type="match status" value="1"/>
</dbReference>
<evidence type="ECO:0000256" key="2">
    <source>
        <dbReference type="ARBA" id="ARBA00022833"/>
    </source>
</evidence>
<evidence type="ECO:0000259" key="8">
    <source>
        <dbReference type="PROSITE" id="PS50048"/>
    </source>
</evidence>
<dbReference type="Gene3D" id="4.10.240.10">
    <property type="entry name" value="Zn(2)-C6 fungal-type DNA-binding domain"/>
    <property type="match status" value="1"/>
</dbReference>
<dbReference type="CDD" id="cd12148">
    <property type="entry name" value="fungal_TF_MHR"/>
    <property type="match status" value="1"/>
</dbReference>